<reference evidence="1 2" key="1">
    <citation type="submission" date="2014-10" db="EMBL/GenBank/DDBJ databases">
        <title>Draft genome sequence of Pseudomonas chlororaphis EA105.</title>
        <authorList>
            <person name="McCully L.M."/>
            <person name="Bitzer A.S."/>
            <person name="Spence C."/>
            <person name="Bais H."/>
            <person name="Silby M.W."/>
        </authorList>
    </citation>
    <scope>NUCLEOTIDE SEQUENCE [LARGE SCALE GENOMIC DNA]</scope>
    <source>
        <strain evidence="1 2">EA105</strain>
    </source>
</reference>
<dbReference type="EMBL" id="JSFK01000002">
    <property type="protein sequence ID" value="KHA74538.1"/>
    <property type="molecule type" value="Genomic_DNA"/>
</dbReference>
<dbReference type="PATRIC" id="fig|587753.9.peg.2306"/>
<comment type="caution">
    <text evidence="1">The sequence shown here is derived from an EMBL/GenBank/DDBJ whole genome shotgun (WGS) entry which is preliminary data.</text>
</comment>
<gene>
    <name evidence="1" type="ORF">NZ35_05560</name>
</gene>
<dbReference type="OrthoDB" id="6986732at2"/>
<name>A0A0A6DF80_9PSED</name>
<sequence length="324" mass="36657">MTSPSSELLTQAKDKEGKKVSARTFPISSIPDVMDRLGWKVAARVMRQWFDGEAFELSQKHKQGKLPASTLDKKHLITDIPFDWLFTASDRVKPKVEQFLSELAASTEFNSSIGKSKGLLDQLSNGLVVMMTRLERLGLLDVNAGKLKDEFCDFGKKTAIELEELSQFNLIRVGSTTQEKALDALDDVYGAFGNFLVKVAATRFRTIVDDNGFQAIEIMELGFYGRDTYDFLNDDGDQLLGYWADEGVLRPNAYDYFVGKPAVIKSEGVDYCRITNDHFNEFRRIYKKGGDMISYTTVKLYETSFIVHLGPLDFEEYKFRSGSK</sequence>
<accession>A0A0A6DF80</accession>
<dbReference type="AlphaFoldDB" id="A0A0A6DF80"/>
<evidence type="ECO:0000313" key="2">
    <source>
        <dbReference type="Proteomes" id="UP000030564"/>
    </source>
</evidence>
<protein>
    <submittedName>
        <fullName evidence="1">Uncharacterized protein</fullName>
    </submittedName>
</protein>
<proteinExistence type="predicted"/>
<dbReference type="Proteomes" id="UP000030564">
    <property type="component" value="Unassembled WGS sequence"/>
</dbReference>
<dbReference type="Pfam" id="PF19940">
    <property type="entry name" value="DUF6402"/>
    <property type="match status" value="1"/>
</dbReference>
<dbReference type="InterPro" id="IPR045646">
    <property type="entry name" value="DUF6402"/>
</dbReference>
<organism evidence="1 2">
    <name type="scientific">Pseudomonas chlororaphis</name>
    <dbReference type="NCBI Taxonomy" id="587753"/>
    <lineage>
        <taxon>Bacteria</taxon>
        <taxon>Pseudomonadati</taxon>
        <taxon>Pseudomonadota</taxon>
        <taxon>Gammaproteobacteria</taxon>
        <taxon>Pseudomonadales</taxon>
        <taxon>Pseudomonadaceae</taxon>
        <taxon>Pseudomonas</taxon>
    </lineage>
</organism>
<evidence type="ECO:0000313" key="1">
    <source>
        <dbReference type="EMBL" id="KHA74538.1"/>
    </source>
</evidence>